<gene>
    <name evidence="2" type="ORF">ECPE_LOCUS17145</name>
</gene>
<reference evidence="4" key="1">
    <citation type="submission" date="2016-06" db="UniProtKB">
        <authorList>
            <consortium name="WormBaseParasite"/>
        </authorList>
    </citation>
    <scope>IDENTIFICATION</scope>
</reference>
<reference evidence="2 3" key="2">
    <citation type="submission" date="2018-11" db="EMBL/GenBank/DDBJ databases">
        <authorList>
            <consortium name="Pathogen Informatics"/>
        </authorList>
    </citation>
    <scope>NUCLEOTIDE SEQUENCE [LARGE SCALE GENOMIC DNA]</scope>
    <source>
        <strain evidence="2 3">Egypt</strain>
    </source>
</reference>
<accession>A0A183BD60</accession>
<dbReference type="AlphaFoldDB" id="A0A183BD60"/>
<evidence type="ECO:0000256" key="1">
    <source>
        <dbReference type="SAM" id="MobiDB-lite"/>
    </source>
</evidence>
<dbReference type="WBParaSite" id="ECPE_0001718901-mRNA-1">
    <property type="protein sequence ID" value="ECPE_0001718901-mRNA-1"/>
    <property type="gene ID" value="ECPE_0001718901"/>
</dbReference>
<name>A0A183BD60_9TREM</name>
<evidence type="ECO:0000313" key="4">
    <source>
        <dbReference type="WBParaSite" id="ECPE_0001718901-mRNA-1"/>
    </source>
</evidence>
<organism evidence="4">
    <name type="scientific">Echinostoma caproni</name>
    <dbReference type="NCBI Taxonomy" id="27848"/>
    <lineage>
        <taxon>Eukaryota</taxon>
        <taxon>Metazoa</taxon>
        <taxon>Spiralia</taxon>
        <taxon>Lophotrochozoa</taxon>
        <taxon>Platyhelminthes</taxon>
        <taxon>Trematoda</taxon>
        <taxon>Digenea</taxon>
        <taxon>Plagiorchiida</taxon>
        <taxon>Echinostomata</taxon>
        <taxon>Echinostomatoidea</taxon>
        <taxon>Echinostomatidae</taxon>
        <taxon>Echinostoma</taxon>
    </lineage>
</organism>
<evidence type="ECO:0000313" key="3">
    <source>
        <dbReference type="Proteomes" id="UP000272942"/>
    </source>
</evidence>
<dbReference type="EMBL" id="UZAN01067709">
    <property type="protein sequence ID" value="VDP94430.1"/>
    <property type="molecule type" value="Genomic_DNA"/>
</dbReference>
<proteinExistence type="predicted"/>
<sequence length="90" mass="10037">MDAKATTALSRIQPITTERGEANQSPNRIVECELVRSYHKKGMTINLGRLSPHFRRALPPAYSTHRGMGSASRQPVRTVFDLWSTAETPS</sequence>
<feature type="region of interest" description="Disordered" evidence="1">
    <location>
        <begin position="1"/>
        <end position="24"/>
    </location>
</feature>
<evidence type="ECO:0000313" key="2">
    <source>
        <dbReference type="EMBL" id="VDP94430.1"/>
    </source>
</evidence>
<protein>
    <submittedName>
        <fullName evidence="2 4">Uncharacterized protein</fullName>
    </submittedName>
</protein>
<dbReference type="Proteomes" id="UP000272942">
    <property type="component" value="Unassembled WGS sequence"/>
</dbReference>
<keyword evidence="3" id="KW-1185">Reference proteome</keyword>
<feature type="compositionally biased region" description="Polar residues" evidence="1">
    <location>
        <begin position="7"/>
        <end position="24"/>
    </location>
</feature>